<comment type="caution">
    <text evidence="1">The sequence shown here is derived from an EMBL/GenBank/DDBJ whole genome shotgun (WGS) entry which is preliminary data.</text>
</comment>
<accession>A0ACC2XC84</accession>
<protein>
    <submittedName>
        <fullName evidence="1">Uncharacterized protein</fullName>
    </submittedName>
</protein>
<organism evidence="1 2">
    <name type="scientific">Naganishia vaughanmartiniae</name>
    <dbReference type="NCBI Taxonomy" id="1424756"/>
    <lineage>
        <taxon>Eukaryota</taxon>
        <taxon>Fungi</taxon>
        <taxon>Dikarya</taxon>
        <taxon>Basidiomycota</taxon>
        <taxon>Agaricomycotina</taxon>
        <taxon>Tremellomycetes</taxon>
        <taxon>Filobasidiales</taxon>
        <taxon>Filobasidiaceae</taxon>
        <taxon>Naganishia</taxon>
    </lineage>
</organism>
<keyword evidence="2" id="KW-1185">Reference proteome</keyword>
<evidence type="ECO:0000313" key="2">
    <source>
        <dbReference type="Proteomes" id="UP001243375"/>
    </source>
</evidence>
<proteinExistence type="predicted"/>
<dbReference type="Proteomes" id="UP001243375">
    <property type="component" value="Unassembled WGS sequence"/>
</dbReference>
<name>A0ACC2XC84_9TREE</name>
<gene>
    <name evidence="1" type="ORF">QFC22_002832</name>
</gene>
<sequence length="689" mass="77011">MDFRQALPFILGAVAAGLMGTLLGPQVSLLASDSRAPLAPSADSQSNQKANSSNPPSLSQTPSQLPPSAVSPVKASSENAVITTTSPISPSSKNCVFTDIHEVYDPRRGWIVAPPMESADRRDTNGRAFVIHFREAPSGRSAENSIWLEIENGALLDKLREHFPTAVGLYDNKPGIDGREVYLKRHALQTDLMSYSTSLKGIFTAMLTVVEEEFNVIQANRAVLPEHTIIWPYLWCLFENGSDIETKDDVTDECQALVLDSWNYTIDARGRTFAAKCHFYQWTGSAFYRMYKVLKIPEFKDIQEISSLKFWPLEEEKKSRYQERGSRYTQYAGLTHADYTGSLYTRLFSGVNRLPGDGRVMIDVRGYRKANPTQDIWPDDNNRVDDPPKSQRGDFAVPVKTLEGNLHYLLPASIHGFSFTLKRWGELLIDRLSSVKWNPLAFDRLVIPQDYRRTIEALVDVHSGKLKGGLIQDVVKGKGDGLIIALHGTPGTGKTLTAEAVSEHLKRPLYTISAGELGTTIVNLERKLQDTLELATSWKAVLLIDEADIFLEKRSTANIERNAMVGIFLKLLEYFSGVLILTTNRLSEFDEAFESRFSVTLSFNGLSKDSRRELWCQFLQLASTKGDAPISESFDLDKLAEVELNGRMIRQAVRTAQALAAATQEPLRMDHLASVIRLLRPADTTFQEE</sequence>
<reference evidence="1" key="1">
    <citation type="submission" date="2023-04" db="EMBL/GenBank/DDBJ databases">
        <title>Draft Genome sequencing of Naganishia species isolated from polar environments using Oxford Nanopore Technology.</title>
        <authorList>
            <person name="Leo P."/>
            <person name="Venkateswaran K."/>
        </authorList>
    </citation>
    <scope>NUCLEOTIDE SEQUENCE</scope>
    <source>
        <strain evidence="1">MNA-CCFEE 5425</strain>
    </source>
</reference>
<evidence type="ECO:0000313" key="1">
    <source>
        <dbReference type="EMBL" id="KAJ9120897.1"/>
    </source>
</evidence>
<dbReference type="EMBL" id="JASBWU010000006">
    <property type="protein sequence ID" value="KAJ9120897.1"/>
    <property type="molecule type" value="Genomic_DNA"/>
</dbReference>